<dbReference type="InterPro" id="IPR000504">
    <property type="entry name" value="RRM_dom"/>
</dbReference>
<evidence type="ECO:0000259" key="3">
    <source>
        <dbReference type="PROSITE" id="PS50102"/>
    </source>
</evidence>
<dbReference type="InterPro" id="IPR012677">
    <property type="entry name" value="Nucleotide-bd_a/b_plait_sf"/>
</dbReference>
<dbReference type="InterPro" id="IPR035979">
    <property type="entry name" value="RBD_domain_sf"/>
</dbReference>
<dbReference type="Proteomes" id="UP000595437">
    <property type="component" value="Chromosome 10"/>
</dbReference>
<keyword evidence="5" id="KW-1185">Reference proteome</keyword>
<evidence type="ECO:0000313" key="4">
    <source>
        <dbReference type="EMBL" id="QQP40777.1"/>
    </source>
</evidence>
<feature type="domain" description="RRM" evidence="3">
    <location>
        <begin position="8"/>
        <end position="64"/>
    </location>
</feature>
<evidence type="ECO:0000313" key="5">
    <source>
        <dbReference type="Proteomes" id="UP000595437"/>
    </source>
</evidence>
<dbReference type="PROSITE" id="PS50102">
    <property type="entry name" value="RRM"/>
    <property type="match status" value="1"/>
</dbReference>
<dbReference type="SUPFAM" id="SSF54928">
    <property type="entry name" value="RNA-binding domain, RBD"/>
    <property type="match status" value="1"/>
</dbReference>
<sequence>MDPPRTRSKIYIGNLPESVRKHELLMEFDKFGEGFAHLTYVDSRSAQDAIRLMDGVPFSGNRLR</sequence>
<organism evidence="4 5">
    <name type="scientific">Caligus rogercresseyi</name>
    <name type="common">Sea louse</name>
    <dbReference type="NCBI Taxonomy" id="217165"/>
    <lineage>
        <taxon>Eukaryota</taxon>
        <taxon>Metazoa</taxon>
        <taxon>Ecdysozoa</taxon>
        <taxon>Arthropoda</taxon>
        <taxon>Crustacea</taxon>
        <taxon>Multicrustacea</taxon>
        <taxon>Hexanauplia</taxon>
        <taxon>Copepoda</taxon>
        <taxon>Siphonostomatoida</taxon>
        <taxon>Caligidae</taxon>
        <taxon>Caligus</taxon>
    </lineage>
</organism>
<dbReference type="Gene3D" id="3.30.70.330">
    <property type="match status" value="1"/>
</dbReference>
<protein>
    <submittedName>
        <fullName evidence="4">Splicing factor_ arginine/serine-rich 7</fullName>
    </submittedName>
</protein>
<accession>A0A7T8GZX3</accession>
<dbReference type="AlphaFoldDB" id="A0A7T8GZX3"/>
<keyword evidence="1 2" id="KW-0694">RNA-binding</keyword>
<feature type="non-terminal residue" evidence="4">
    <location>
        <position position="1"/>
    </location>
</feature>
<reference evidence="5" key="1">
    <citation type="submission" date="2021-01" db="EMBL/GenBank/DDBJ databases">
        <title>Caligus Genome Assembly.</title>
        <authorList>
            <person name="Gallardo-Escarate C."/>
        </authorList>
    </citation>
    <scope>NUCLEOTIDE SEQUENCE [LARGE SCALE GENOMIC DNA]</scope>
</reference>
<evidence type="ECO:0000256" key="2">
    <source>
        <dbReference type="PROSITE-ProRule" id="PRU00176"/>
    </source>
</evidence>
<dbReference type="SMART" id="SM00360">
    <property type="entry name" value="RRM"/>
    <property type="match status" value="1"/>
</dbReference>
<dbReference type="EMBL" id="CP045899">
    <property type="protein sequence ID" value="QQP40777.1"/>
    <property type="molecule type" value="Genomic_DNA"/>
</dbReference>
<dbReference type="GO" id="GO:0003723">
    <property type="term" value="F:RNA binding"/>
    <property type="evidence" value="ECO:0007669"/>
    <property type="project" value="UniProtKB-UniRule"/>
</dbReference>
<name>A0A7T8GZX3_CALRO</name>
<evidence type="ECO:0000256" key="1">
    <source>
        <dbReference type="ARBA" id="ARBA00022884"/>
    </source>
</evidence>
<proteinExistence type="predicted"/>
<gene>
    <name evidence="4" type="ORF">FKW44_014934</name>
</gene>
<dbReference type="OrthoDB" id="79941at2759"/>